<dbReference type="PANTHER" id="PTHR23130">
    <property type="entry name" value="CYTOCHROME B561 AND DOMON DOMAIN-CONTAINING PROTEIN"/>
    <property type="match status" value="1"/>
</dbReference>
<feature type="domain" description="DOMON" evidence="9">
    <location>
        <begin position="1"/>
        <end position="127"/>
    </location>
</feature>
<feature type="domain" description="Cytochrome b561" evidence="10">
    <location>
        <begin position="130"/>
        <end position="343"/>
    </location>
</feature>
<evidence type="ECO:0000256" key="2">
    <source>
        <dbReference type="ARBA" id="ARBA00022448"/>
    </source>
</evidence>
<feature type="transmembrane region" description="Helical" evidence="8">
    <location>
        <begin position="294"/>
        <end position="316"/>
    </location>
</feature>
<reference evidence="11 12" key="1">
    <citation type="submission" date="2014-03" db="EMBL/GenBank/DDBJ databases">
        <title>Draft genome of the hookworm Oesophagostomum dentatum.</title>
        <authorList>
            <person name="Mitreva M."/>
        </authorList>
    </citation>
    <scope>NUCLEOTIDE SEQUENCE [LARGE SCALE GENOMIC DNA]</scope>
    <source>
        <strain evidence="11 12">OD-Hann</strain>
    </source>
</reference>
<dbReference type="SMART" id="SM00665">
    <property type="entry name" value="B561"/>
    <property type="match status" value="1"/>
</dbReference>
<dbReference type="Gene3D" id="1.20.120.1770">
    <property type="match status" value="1"/>
</dbReference>
<keyword evidence="3 8" id="KW-0812">Transmembrane</keyword>
<feature type="transmembrane region" description="Helical" evidence="8">
    <location>
        <begin position="173"/>
        <end position="194"/>
    </location>
</feature>
<dbReference type="OrthoDB" id="5813822at2759"/>
<dbReference type="PROSITE" id="PS50939">
    <property type="entry name" value="CYTOCHROME_B561"/>
    <property type="match status" value="1"/>
</dbReference>
<feature type="transmembrane region" description="Helical" evidence="8">
    <location>
        <begin position="322"/>
        <end position="342"/>
    </location>
</feature>
<dbReference type="Pfam" id="PF03351">
    <property type="entry name" value="DOMON"/>
    <property type="match status" value="1"/>
</dbReference>
<evidence type="ECO:0000256" key="7">
    <source>
        <dbReference type="ARBA" id="ARBA00023136"/>
    </source>
</evidence>
<evidence type="ECO:0000313" key="11">
    <source>
        <dbReference type="EMBL" id="KHJ84882.1"/>
    </source>
</evidence>
<dbReference type="CDD" id="cd08760">
    <property type="entry name" value="Cyt_b561_FRRS1_like"/>
    <property type="match status" value="1"/>
</dbReference>
<keyword evidence="6 8" id="KW-1133">Transmembrane helix</keyword>
<dbReference type="Proteomes" id="UP000053660">
    <property type="component" value="Unassembled WGS sequence"/>
</dbReference>
<keyword evidence="4" id="KW-0732">Signal</keyword>
<keyword evidence="12" id="KW-1185">Reference proteome</keyword>
<evidence type="ECO:0000259" key="10">
    <source>
        <dbReference type="PROSITE" id="PS50939"/>
    </source>
</evidence>
<keyword evidence="5" id="KW-0249">Electron transport</keyword>
<name>A0A0B1SMX0_OESDE</name>
<gene>
    <name evidence="11" type="ORF">OESDEN_15398</name>
</gene>
<evidence type="ECO:0000256" key="6">
    <source>
        <dbReference type="ARBA" id="ARBA00022989"/>
    </source>
</evidence>
<dbReference type="AlphaFoldDB" id="A0A0B1SMX0"/>
<sequence length="386" mass="42447">MAVSYKITAPGFMQIQLTMKTAATSSVYLAVGFSLDNSMGNDNVIECSALTGESLSMKFSYNAGKNNVRIKGEETIRAQYFQNETTTITDGTLYCSATVDVRGWASSNGQVFTYNENQTYYLLLAAGSALSTSLAQHKITEVSSPRRLSDYGTNGGDSGMSSTTKMRLIKAHAILMLLAWFFFIPTAAMFARFLRASWPTLKPGGMLIWFHVHRTCNTLAIILTISSFICIFTANNWNWTGPGSQSSKWGQTHTMVGIFALGLCWIQPFVSALRCNPSHPRRPYFNWAHRGIGVTAMILATTTVCIAADHFLGLWPHRVTQVTLSLMPLTLIILLSILSILFKKFVEVDELNVEKINGIRELTVYLGVIVLASITVTLSVFVGIGA</sequence>
<dbReference type="InterPro" id="IPR005018">
    <property type="entry name" value="DOMON_domain"/>
</dbReference>
<feature type="transmembrane region" description="Helical" evidence="8">
    <location>
        <begin position="215"/>
        <end position="234"/>
    </location>
</feature>
<evidence type="ECO:0000256" key="4">
    <source>
        <dbReference type="ARBA" id="ARBA00022729"/>
    </source>
</evidence>
<dbReference type="GO" id="GO:0016020">
    <property type="term" value="C:membrane"/>
    <property type="evidence" value="ECO:0007669"/>
    <property type="project" value="UniProtKB-SubCell"/>
</dbReference>
<keyword evidence="2" id="KW-0813">Transport</keyword>
<feature type="transmembrane region" description="Helical" evidence="8">
    <location>
        <begin position="362"/>
        <end position="384"/>
    </location>
</feature>
<keyword evidence="7 8" id="KW-0472">Membrane</keyword>
<proteinExistence type="predicted"/>
<dbReference type="InterPro" id="IPR006593">
    <property type="entry name" value="Cyt_b561/ferric_Rdtase_TM"/>
</dbReference>
<evidence type="ECO:0000256" key="5">
    <source>
        <dbReference type="ARBA" id="ARBA00022982"/>
    </source>
</evidence>
<organism evidence="11 12">
    <name type="scientific">Oesophagostomum dentatum</name>
    <name type="common">Nodular worm</name>
    <dbReference type="NCBI Taxonomy" id="61180"/>
    <lineage>
        <taxon>Eukaryota</taxon>
        <taxon>Metazoa</taxon>
        <taxon>Ecdysozoa</taxon>
        <taxon>Nematoda</taxon>
        <taxon>Chromadorea</taxon>
        <taxon>Rhabditida</taxon>
        <taxon>Rhabditina</taxon>
        <taxon>Rhabditomorpha</taxon>
        <taxon>Strongyloidea</taxon>
        <taxon>Strongylidae</taxon>
        <taxon>Oesophagostomum</taxon>
    </lineage>
</organism>
<dbReference type="PROSITE" id="PS50836">
    <property type="entry name" value="DOMON"/>
    <property type="match status" value="1"/>
</dbReference>
<evidence type="ECO:0000256" key="8">
    <source>
        <dbReference type="SAM" id="Phobius"/>
    </source>
</evidence>
<evidence type="ECO:0000313" key="12">
    <source>
        <dbReference type="Proteomes" id="UP000053660"/>
    </source>
</evidence>
<accession>A0A0B1SMX0</accession>
<evidence type="ECO:0000256" key="3">
    <source>
        <dbReference type="ARBA" id="ARBA00022692"/>
    </source>
</evidence>
<protein>
    <submittedName>
        <fullName evidence="11">DOMON domain protein</fullName>
    </submittedName>
</protein>
<dbReference type="Pfam" id="PF03188">
    <property type="entry name" value="Cytochrom_B561"/>
    <property type="match status" value="1"/>
</dbReference>
<dbReference type="PANTHER" id="PTHR23130:SF171">
    <property type="entry name" value="OS01G0895300 PROTEIN"/>
    <property type="match status" value="1"/>
</dbReference>
<evidence type="ECO:0000256" key="1">
    <source>
        <dbReference type="ARBA" id="ARBA00004370"/>
    </source>
</evidence>
<feature type="transmembrane region" description="Helical" evidence="8">
    <location>
        <begin position="254"/>
        <end position="273"/>
    </location>
</feature>
<comment type="subcellular location">
    <subcellularLocation>
        <location evidence="1">Membrane</location>
    </subcellularLocation>
</comment>
<evidence type="ECO:0000259" key="9">
    <source>
        <dbReference type="PROSITE" id="PS50836"/>
    </source>
</evidence>
<dbReference type="EMBL" id="KN566301">
    <property type="protein sequence ID" value="KHJ84882.1"/>
    <property type="molecule type" value="Genomic_DNA"/>
</dbReference>